<evidence type="ECO:0000313" key="6">
    <source>
        <dbReference type="WBParaSite" id="DME_0000648301-mRNA-1"/>
    </source>
</evidence>
<dbReference type="InterPro" id="IPR045852">
    <property type="entry name" value="UNC80_central"/>
</dbReference>
<gene>
    <name evidence="3" type="ORF">DME_LOCUS9594</name>
</gene>
<proteinExistence type="predicted"/>
<dbReference type="GO" id="GO:0055080">
    <property type="term" value="P:monoatomic cation homeostasis"/>
    <property type="evidence" value="ECO:0007669"/>
    <property type="project" value="TreeGrafter"/>
</dbReference>
<dbReference type="PANTHER" id="PTHR31781:SF1">
    <property type="entry name" value="PROTEIN UNC-80 HOMOLOG"/>
    <property type="match status" value="1"/>
</dbReference>
<name>A0A0N4UG79_DRAME</name>
<dbReference type="EMBL" id="UYYG01001186">
    <property type="protein sequence ID" value="VDN59621.1"/>
    <property type="molecule type" value="Genomic_DNA"/>
</dbReference>
<dbReference type="AlphaFoldDB" id="A0A0N4UG79"/>
<feature type="region of interest" description="Disordered" evidence="1">
    <location>
        <begin position="15"/>
        <end position="68"/>
    </location>
</feature>
<evidence type="ECO:0000313" key="4">
    <source>
        <dbReference type="Proteomes" id="UP000038040"/>
    </source>
</evidence>
<reference evidence="6" key="1">
    <citation type="submission" date="2017-02" db="UniProtKB">
        <authorList>
            <consortium name="WormBaseParasite"/>
        </authorList>
    </citation>
    <scope>IDENTIFICATION</scope>
</reference>
<organism evidence="4 6">
    <name type="scientific">Dracunculus medinensis</name>
    <name type="common">Guinea worm</name>
    <dbReference type="NCBI Taxonomy" id="318479"/>
    <lineage>
        <taxon>Eukaryota</taxon>
        <taxon>Metazoa</taxon>
        <taxon>Ecdysozoa</taxon>
        <taxon>Nematoda</taxon>
        <taxon>Chromadorea</taxon>
        <taxon>Rhabditida</taxon>
        <taxon>Spirurina</taxon>
        <taxon>Dracunculoidea</taxon>
        <taxon>Dracunculidae</taxon>
        <taxon>Dracunculus</taxon>
    </lineage>
</organism>
<dbReference type="GO" id="GO:0034703">
    <property type="term" value="C:cation channel complex"/>
    <property type="evidence" value="ECO:0007669"/>
    <property type="project" value="TreeGrafter"/>
</dbReference>
<dbReference type="STRING" id="318479.A0A0N4UG79"/>
<protein>
    <submittedName>
        <fullName evidence="6">UNC80 domain-containing protein</fullName>
    </submittedName>
</protein>
<sequence>NYIAVALLETNPTSAASKDVSKPIASRISDDEVGSSFEQVRSDKGSAPSSTQGSTSKRNVPLNQPTSISCEETNDEELMLRHLPWTKVIITLLNSMNLNCNHEHYCHPRCFERVYRQCCRLTEALRKVYGEDLSMEGRIDKRKVIIDAWNSWQEDKRRAKSAAVRQAATLDKTSMALRSLLMEKLAEIEENKEWRSKVHQVSEILQ</sequence>
<dbReference type="GO" id="GO:0005261">
    <property type="term" value="F:monoatomic cation channel activity"/>
    <property type="evidence" value="ECO:0007669"/>
    <property type="project" value="TreeGrafter"/>
</dbReference>
<feature type="domain" description="Protein UNC80 central region" evidence="2">
    <location>
        <begin position="27"/>
        <end position="152"/>
    </location>
</feature>
<keyword evidence="5" id="KW-1185">Reference proteome</keyword>
<evidence type="ECO:0000259" key="2">
    <source>
        <dbReference type="Pfam" id="PF19424"/>
    </source>
</evidence>
<evidence type="ECO:0000313" key="5">
    <source>
        <dbReference type="Proteomes" id="UP000274756"/>
    </source>
</evidence>
<evidence type="ECO:0000313" key="3">
    <source>
        <dbReference type="EMBL" id="VDN59621.1"/>
    </source>
</evidence>
<dbReference type="OrthoDB" id="5850584at2759"/>
<dbReference type="GO" id="GO:0030424">
    <property type="term" value="C:axon"/>
    <property type="evidence" value="ECO:0007669"/>
    <property type="project" value="TreeGrafter"/>
</dbReference>
<feature type="compositionally biased region" description="Polar residues" evidence="1">
    <location>
        <begin position="47"/>
        <end position="68"/>
    </location>
</feature>
<reference evidence="3 5" key="2">
    <citation type="submission" date="2018-11" db="EMBL/GenBank/DDBJ databases">
        <authorList>
            <consortium name="Pathogen Informatics"/>
        </authorList>
    </citation>
    <scope>NUCLEOTIDE SEQUENCE [LARGE SCALE GENOMIC DNA]</scope>
</reference>
<dbReference type="Pfam" id="PF19424">
    <property type="entry name" value="UNC80"/>
    <property type="match status" value="1"/>
</dbReference>
<accession>A0A0N4UG79</accession>
<dbReference type="PANTHER" id="PTHR31781">
    <property type="entry name" value="UNC80"/>
    <property type="match status" value="1"/>
</dbReference>
<evidence type="ECO:0000256" key="1">
    <source>
        <dbReference type="SAM" id="MobiDB-lite"/>
    </source>
</evidence>
<dbReference type="Proteomes" id="UP000274756">
    <property type="component" value="Unassembled WGS sequence"/>
</dbReference>
<dbReference type="Proteomes" id="UP000038040">
    <property type="component" value="Unplaced"/>
</dbReference>
<dbReference type="WBParaSite" id="DME_0000648301-mRNA-1">
    <property type="protein sequence ID" value="DME_0000648301-mRNA-1"/>
    <property type="gene ID" value="DME_0000648301"/>
</dbReference>